<evidence type="ECO:0000313" key="2">
    <source>
        <dbReference type="Proteomes" id="UP001605036"/>
    </source>
</evidence>
<organism evidence="1 2">
    <name type="scientific">Riccia fluitans</name>
    <dbReference type="NCBI Taxonomy" id="41844"/>
    <lineage>
        <taxon>Eukaryota</taxon>
        <taxon>Viridiplantae</taxon>
        <taxon>Streptophyta</taxon>
        <taxon>Embryophyta</taxon>
        <taxon>Marchantiophyta</taxon>
        <taxon>Marchantiopsida</taxon>
        <taxon>Marchantiidae</taxon>
        <taxon>Marchantiales</taxon>
        <taxon>Ricciaceae</taxon>
        <taxon>Riccia</taxon>
    </lineage>
</organism>
<name>A0ABD1YML4_9MARC</name>
<dbReference type="AlphaFoldDB" id="A0ABD1YML4"/>
<protein>
    <submittedName>
        <fullName evidence="1">Uncharacterized protein</fullName>
    </submittedName>
</protein>
<dbReference type="EMBL" id="JBHFFA010000004">
    <property type="protein sequence ID" value="KAL2630957.1"/>
    <property type="molecule type" value="Genomic_DNA"/>
</dbReference>
<accession>A0ABD1YML4</accession>
<proteinExistence type="predicted"/>
<dbReference type="Proteomes" id="UP001605036">
    <property type="component" value="Unassembled WGS sequence"/>
</dbReference>
<comment type="caution">
    <text evidence="1">The sequence shown here is derived from an EMBL/GenBank/DDBJ whole genome shotgun (WGS) entry which is preliminary data.</text>
</comment>
<keyword evidence="2" id="KW-1185">Reference proteome</keyword>
<evidence type="ECO:0000313" key="1">
    <source>
        <dbReference type="EMBL" id="KAL2630957.1"/>
    </source>
</evidence>
<gene>
    <name evidence="1" type="ORF">R1flu_015643</name>
</gene>
<sequence length="131" mass="15528">MVPMEVPCSLKSPRDDRQEYDDWKSYDDLTKEDIDSALKSRAYVRGDVINFYIKEKFLVLPRGALYGKFFVNTFWFSRVKALIDKWQNDPNNERVNRSIHRMRSSISPRVDDVQHICSLIVPIHFGDNDYH</sequence>
<reference evidence="1 2" key="1">
    <citation type="submission" date="2024-09" db="EMBL/GenBank/DDBJ databases">
        <title>Chromosome-scale assembly of Riccia fluitans.</title>
        <authorList>
            <person name="Paukszto L."/>
            <person name="Sawicki J."/>
            <person name="Karawczyk K."/>
            <person name="Piernik-Szablinska J."/>
            <person name="Szczecinska M."/>
            <person name="Mazdziarz M."/>
        </authorList>
    </citation>
    <scope>NUCLEOTIDE SEQUENCE [LARGE SCALE GENOMIC DNA]</scope>
    <source>
        <strain evidence="1">Rf_01</strain>
        <tissue evidence="1">Aerial parts of the thallus</tissue>
    </source>
</reference>